<dbReference type="EMBL" id="JAHCVI010000001">
    <property type="protein sequence ID" value="KAG7291206.1"/>
    <property type="molecule type" value="Genomic_DNA"/>
</dbReference>
<gene>
    <name evidence="2" type="ORF">NEMBOFW57_001218</name>
</gene>
<keyword evidence="3" id="KW-1185">Reference proteome</keyword>
<feature type="region of interest" description="Disordered" evidence="1">
    <location>
        <begin position="352"/>
        <end position="409"/>
    </location>
</feature>
<dbReference type="InterPro" id="IPR022025">
    <property type="entry name" value="Amidoligase_2"/>
</dbReference>
<dbReference type="Pfam" id="PF12224">
    <property type="entry name" value="Amidoligase_2"/>
    <property type="match status" value="1"/>
</dbReference>
<name>A0AAD4F0R8_9PEZI</name>
<organism evidence="2 3">
    <name type="scientific">Staphylotrichum longicolle</name>
    <dbReference type="NCBI Taxonomy" id="669026"/>
    <lineage>
        <taxon>Eukaryota</taxon>
        <taxon>Fungi</taxon>
        <taxon>Dikarya</taxon>
        <taxon>Ascomycota</taxon>
        <taxon>Pezizomycotina</taxon>
        <taxon>Sordariomycetes</taxon>
        <taxon>Sordariomycetidae</taxon>
        <taxon>Sordariales</taxon>
        <taxon>Chaetomiaceae</taxon>
        <taxon>Staphylotrichum</taxon>
    </lineage>
</organism>
<dbReference type="PANTHER" id="PTHR36847:SF1">
    <property type="entry name" value="AMIDOLIGASE ENZYME"/>
    <property type="match status" value="1"/>
</dbReference>
<evidence type="ECO:0000313" key="3">
    <source>
        <dbReference type="Proteomes" id="UP001197093"/>
    </source>
</evidence>
<evidence type="ECO:0000313" key="2">
    <source>
        <dbReference type="EMBL" id="KAG7291206.1"/>
    </source>
</evidence>
<protein>
    <submittedName>
        <fullName evidence="2">Uncharacterized protein</fullName>
    </submittedName>
</protein>
<proteinExistence type="predicted"/>
<dbReference type="AlphaFoldDB" id="A0AAD4F0R8"/>
<accession>A0AAD4F0R8</accession>
<sequence>MATTSSTPQKLTFGIEIELLLKPRDRDYVSNILREHGFQPAIQPTSGDTNDAAKTKNRDAIRKGVVQMLLDSDIEAGLKSALFDIWTAKEEGSLTEVADPQGGDTTLNENYHILLTKGCSMHVHVAPKPRTGETHSGSQWTVGGLRNLVRATGIFDEAIMKIMPADRKHNIWARSNFRRLTDPTTNIMKGPSNEKLRDAFEKVSSKGWKPFFDIIDQPKSKLTVLNELGLAEERQVSMNFASIAMYGTVEFRRPPGVKSSAEAQKWAAFAVAFVSASFNPYWDYRSWANVKRYATVEELQSFISSGIQLLGWPQGVLDPKTLVENTSSRQPPEYHHAEEIMRKLAKANKESAFEQKPSGYTTHVEHPARNANKGRIYPLKRQLQPSAQKKRAKDHLDPATQALKRQRKT</sequence>
<dbReference type="PANTHER" id="PTHR36847">
    <property type="entry name" value="AMIDOLIGASE ENZYME"/>
    <property type="match status" value="1"/>
</dbReference>
<reference evidence="2" key="1">
    <citation type="submission" date="2023-02" db="EMBL/GenBank/DDBJ databases">
        <authorList>
            <person name="Palmer J.M."/>
        </authorList>
    </citation>
    <scope>NUCLEOTIDE SEQUENCE</scope>
    <source>
        <strain evidence="2">FW57</strain>
    </source>
</reference>
<dbReference type="Proteomes" id="UP001197093">
    <property type="component" value="Unassembled WGS sequence"/>
</dbReference>
<evidence type="ECO:0000256" key="1">
    <source>
        <dbReference type="SAM" id="MobiDB-lite"/>
    </source>
</evidence>
<comment type="caution">
    <text evidence="2">The sequence shown here is derived from an EMBL/GenBank/DDBJ whole genome shotgun (WGS) entry which is preliminary data.</text>
</comment>